<feature type="transmembrane region" description="Helical" evidence="6">
    <location>
        <begin position="395"/>
        <end position="417"/>
    </location>
</feature>
<feature type="transmembrane region" description="Helical" evidence="6">
    <location>
        <begin position="465"/>
        <end position="484"/>
    </location>
</feature>
<evidence type="ECO:0000256" key="6">
    <source>
        <dbReference type="SAM" id="Phobius"/>
    </source>
</evidence>
<dbReference type="Proteomes" id="UP000767238">
    <property type="component" value="Unassembled WGS sequence"/>
</dbReference>
<feature type="transmembrane region" description="Helical" evidence="6">
    <location>
        <begin position="185"/>
        <end position="205"/>
    </location>
</feature>
<name>A0A9P8G9J7_AURME</name>
<evidence type="ECO:0000313" key="7">
    <source>
        <dbReference type="EMBL" id="KAH0210454.1"/>
    </source>
</evidence>
<feature type="non-terminal residue" evidence="7">
    <location>
        <position position="531"/>
    </location>
</feature>
<sequence>MEQDDDHKFPVRMCVAERPIPGAKFDYGVSEEYRGSKRDQEEMKILGKDQVLRRNFNLLTMVGFASTVMTTWELMLIMFTYVLTDGGTGILFWGFIVAACGMFLVYASIAEMASISPTAGGQYHWVSEFAPRKRQKFLSYMVGWLTATGWQVYLSGVCFMVGGIIQGLIALNVEAYIPQAWHCTLLTIAVVAFSIIFNTVLAGYLPSIEALVLILHVLGFFGIAWIPYGAPWIIHSKFHPVPALNFTNNGGWSSDGISAMVGLYYPLCVLVGYDCSVHMAEEIKDSSRVLPKAIMWSIGLNAVLGFLMAVTLIFTMGDVNSILDTPTGQPFMQVFFNATQSYAATNVMCAIVIIILCSCCISEVATASRQIWSFARDGGLPASTWLSKTNLRLNLPVRAVTVTFLITSLLSCINLGSSVTLSAINSLGGVSLLISYSITISCFVWRRFQGPLPQHQWDLGRSGMAINIGALVFLLPVALFAFWPLTTPVTASTMNWASVMFVGVMVVALVHYIIWGKNNYEGPVLKVKRSE</sequence>
<dbReference type="PIRSF" id="PIRSF006060">
    <property type="entry name" value="AA_transporter"/>
    <property type="match status" value="1"/>
</dbReference>
<organism evidence="7 8">
    <name type="scientific">Aureobasidium melanogenum</name>
    <name type="common">Aureobasidium pullulans var. melanogenum</name>
    <dbReference type="NCBI Taxonomy" id="46634"/>
    <lineage>
        <taxon>Eukaryota</taxon>
        <taxon>Fungi</taxon>
        <taxon>Dikarya</taxon>
        <taxon>Ascomycota</taxon>
        <taxon>Pezizomycotina</taxon>
        <taxon>Dothideomycetes</taxon>
        <taxon>Dothideomycetidae</taxon>
        <taxon>Dothideales</taxon>
        <taxon>Saccotheciaceae</taxon>
        <taxon>Aureobasidium</taxon>
    </lineage>
</organism>
<evidence type="ECO:0000256" key="2">
    <source>
        <dbReference type="ARBA" id="ARBA00022448"/>
    </source>
</evidence>
<evidence type="ECO:0000256" key="4">
    <source>
        <dbReference type="ARBA" id="ARBA00022989"/>
    </source>
</evidence>
<evidence type="ECO:0000256" key="1">
    <source>
        <dbReference type="ARBA" id="ARBA00004141"/>
    </source>
</evidence>
<dbReference type="Gene3D" id="1.20.1740.10">
    <property type="entry name" value="Amino acid/polyamine transporter I"/>
    <property type="match status" value="1"/>
</dbReference>
<feature type="transmembrane region" description="Helical" evidence="6">
    <location>
        <begin position="496"/>
        <end position="515"/>
    </location>
</feature>
<feature type="transmembrane region" description="Helical" evidence="6">
    <location>
        <begin position="90"/>
        <end position="109"/>
    </location>
</feature>
<dbReference type="PANTHER" id="PTHR45649:SF41">
    <property type="entry name" value="TRANSPORTER, PUTATIVE (EUROFUNG)-RELATED"/>
    <property type="match status" value="1"/>
</dbReference>
<dbReference type="InterPro" id="IPR002293">
    <property type="entry name" value="AA/rel_permease1"/>
</dbReference>
<keyword evidence="2" id="KW-0813">Transport</keyword>
<comment type="caution">
    <text evidence="7">The sequence shown here is derived from an EMBL/GenBank/DDBJ whole genome shotgun (WGS) entry which is preliminary data.</text>
</comment>
<protein>
    <submittedName>
        <fullName evidence="7">Amino acid transporter-like protein</fullName>
    </submittedName>
</protein>
<reference evidence="7" key="1">
    <citation type="journal article" date="2021" name="J Fungi (Basel)">
        <title>Virulence traits and population genomics of the black yeast Aureobasidium melanogenum.</title>
        <authorList>
            <person name="Cernosa A."/>
            <person name="Sun X."/>
            <person name="Gostincar C."/>
            <person name="Fang C."/>
            <person name="Gunde-Cimerman N."/>
            <person name="Song Z."/>
        </authorList>
    </citation>
    <scope>NUCLEOTIDE SEQUENCE</scope>
    <source>
        <strain evidence="7">EXF-8016</strain>
    </source>
</reference>
<keyword evidence="3 6" id="KW-0812">Transmembrane</keyword>
<feature type="transmembrane region" description="Helical" evidence="6">
    <location>
        <begin position="342"/>
        <end position="366"/>
    </location>
</feature>
<dbReference type="AlphaFoldDB" id="A0A9P8G9J7"/>
<feature type="transmembrane region" description="Helical" evidence="6">
    <location>
        <begin position="212"/>
        <end position="234"/>
    </location>
</feature>
<reference evidence="7" key="2">
    <citation type="submission" date="2021-08" db="EMBL/GenBank/DDBJ databases">
        <authorList>
            <person name="Gostincar C."/>
            <person name="Sun X."/>
            <person name="Song Z."/>
            <person name="Gunde-Cimerman N."/>
        </authorList>
    </citation>
    <scope>NUCLEOTIDE SEQUENCE</scope>
    <source>
        <strain evidence="7">EXF-8016</strain>
    </source>
</reference>
<evidence type="ECO:0000256" key="3">
    <source>
        <dbReference type="ARBA" id="ARBA00022692"/>
    </source>
</evidence>
<dbReference type="GO" id="GO:0016020">
    <property type="term" value="C:membrane"/>
    <property type="evidence" value="ECO:0007669"/>
    <property type="project" value="UniProtKB-SubCell"/>
</dbReference>
<comment type="subcellular location">
    <subcellularLocation>
        <location evidence="1">Membrane</location>
        <topology evidence="1">Multi-pass membrane protein</topology>
    </subcellularLocation>
</comment>
<evidence type="ECO:0000256" key="5">
    <source>
        <dbReference type="ARBA" id="ARBA00023136"/>
    </source>
</evidence>
<proteinExistence type="predicted"/>
<keyword evidence="4 6" id="KW-1133">Transmembrane helix</keyword>
<dbReference type="Pfam" id="PF13520">
    <property type="entry name" value="AA_permease_2"/>
    <property type="match status" value="1"/>
</dbReference>
<evidence type="ECO:0000313" key="8">
    <source>
        <dbReference type="Proteomes" id="UP000767238"/>
    </source>
</evidence>
<feature type="transmembrane region" description="Helical" evidence="6">
    <location>
        <begin position="423"/>
        <end position="445"/>
    </location>
</feature>
<feature type="transmembrane region" description="Helical" evidence="6">
    <location>
        <begin position="254"/>
        <end position="273"/>
    </location>
</feature>
<accession>A0A9P8G9J7</accession>
<feature type="transmembrane region" description="Helical" evidence="6">
    <location>
        <begin position="58"/>
        <end position="84"/>
    </location>
</feature>
<dbReference type="PANTHER" id="PTHR45649">
    <property type="entry name" value="AMINO-ACID PERMEASE BAT1"/>
    <property type="match status" value="1"/>
</dbReference>
<dbReference type="GO" id="GO:0022857">
    <property type="term" value="F:transmembrane transporter activity"/>
    <property type="evidence" value="ECO:0007669"/>
    <property type="project" value="InterPro"/>
</dbReference>
<keyword evidence="5 6" id="KW-0472">Membrane</keyword>
<dbReference type="EMBL" id="JAHFYH010000168">
    <property type="protein sequence ID" value="KAH0210454.1"/>
    <property type="molecule type" value="Genomic_DNA"/>
</dbReference>
<feature type="transmembrane region" description="Helical" evidence="6">
    <location>
        <begin position="142"/>
        <end position="165"/>
    </location>
</feature>
<gene>
    <name evidence="7" type="ORF">KCV03_g10040</name>
</gene>
<feature type="transmembrane region" description="Helical" evidence="6">
    <location>
        <begin position="294"/>
        <end position="316"/>
    </location>
</feature>